<reference evidence="1 2" key="1">
    <citation type="submission" date="2019-11" db="EMBL/GenBank/DDBJ databases">
        <authorList>
            <person name="Zhang X.Y."/>
        </authorList>
    </citation>
    <scope>NUCLEOTIDE SEQUENCE [LARGE SCALE GENOMIC DNA]</scope>
    <source>
        <strain evidence="1 2">C176</strain>
    </source>
</reference>
<name>A0A6N7QNU8_9GAMM</name>
<accession>A0A6N7QNU8</accession>
<gene>
    <name evidence="1" type="ORF">GH984_03250</name>
</gene>
<dbReference type="RefSeq" id="WP_153718787.1">
    <property type="nucleotide sequence ID" value="NZ_WJPP01000002.1"/>
</dbReference>
<dbReference type="Proteomes" id="UP000433788">
    <property type="component" value="Unassembled WGS sequence"/>
</dbReference>
<keyword evidence="2" id="KW-1185">Reference proteome</keyword>
<organism evidence="1 2">
    <name type="scientific">Spiribacter salilacus</name>
    <dbReference type="NCBI Taxonomy" id="2664894"/>
    <lineage>
        <taxon>Bacteria</taxon>
        <taxon>Pseudomonadati</taxon>
        <taxon>Pseudomonadota</taxon>
        <taxon>Gammaproteobacteria</taxon>
        <taxon>Chromatiales</taxon>
        <taxon>Ectothiorhodospiraceae</taxon>
        <taxon>Spiribacter</taxon>
    </lineage>
</organism>
<evidence type="ECO:0008006" key="3">
    <source>
        <dbReference type="Google" id="ProtNLM"/>
    </source>
</evidence>
<protein>
    <recommendedName>
        <fullName evidence="3">Inovirus Gp2 family protein</fullName>
    </recommendedName>
</protein>
<evidence type="ECO:0000313" key="1">
    <source>
        <dbReference type="EMBL" id="MRH77712.1"/>
    </source>
</evidence>
<dbReference type="AlphaFoldDB" id="A0A6N7QNU8"/>
<sequence>MVKNITIDAEKIIEKYKKEIQEFIISRHHDYMITLTFKEDVNEITASMILSRFIKRMNECYFGRRSRKSIVVTPILERNAFYGVHYHILIQDPRPLSNKNGNKDIKDIIRDNWNNSSPITGDVYRASGGSEVWCEEIYDPKGLSEYLTKQFELWTTDYIDFNNYTTEYRKN</sequence>
<proteinExistence type="predicted"/>
<dbReference type="EMBL" id="WJPP01000002">
    <property type="protein sequence ID" value="MRH77712.1"/>
    <property type="molecule type" value="Genomic_DNA"/>
</dbReference>
<evidence type="ECO:0000313" key="2">
    <source>
        <dbReference type="Proteomes" id="UP000433788"/>
    </source>
</evidence>
<comment type="caution">
    <text evidence="1">The sequence shown here is derived from an EMBL/GenBank/DDBJ whole genome shotgun (WGS) entry which is preliminary data.</text>
</comment>